<keyword evidence="2 5" id="KW-0547">Nucleotide-binding</keyword>
<keyword evidence="6" id="KW-1133">Transmembrane helix</keyword>
<sequence length="581" mass="65673">MEIAGYRLDRQIGEGGMSEVYLAEQLSLNRQVAIKFLSEQLLNHPTAKKLFENESLIVARLNHPKIIHVIDKGVTQSGKPYFVMEYVAGTTLHDVVQEQSVSATQKLNYIIQICRGLSFAHRNGIVHRDIKPANIIIDEENNARILDFGIAALFADERFNATGSDKVLGTDRYMAPEVKTSAYNASILSDIYALGALMLEVFSEDFTQPLTLTTLEKADIPKPIKPIIAQCLADKPEQRPTAAAVIEKQCLHIIKGAHLAASQKQAAEKDVAALNKNFTLLEVFNENEFGSVYLYERKNSSELMVIKKRINDTSGLKEAKLLASLKHSNIINILGTASNQRAFIVVMEYLDGGSLADRLIQPFSLEDFYPIAEKLLEALEFAHKNRIIHGNIRPSNILFSQQNDVKLSDFGYREHYLQDEQPSNWYLPQKPEPAANTLDLFAIGAVFYHMLTGAPIAWKNGQITWTEEYSKLPKDLQQLLLKLLALDPDYRPASSSEALAQLKQLRNSPGNARRIRPRRALFSNYQKPAALGFWGVLNRVYWTIVFAAVFTYSQIYWFLPDVKQEIHKILKELLLWWASNL</sequence>
<dbReference type="PANTHER" id="PTHR43289">
    <property type="entry name" value="MITOGEN-ACTIVATED PROTEIN KINASE KINASE KINASE 20-RELATED"/>
    <property type="match status" value="1"/>
</dbReference>
<protein>
    <submittedName>
        <fullName evidence="8">Protein kinase</fullName>
    </submittedName>
</protein>
<dbReference type="InterPro" id="IPR017441">
    <property type="entry name" value="Protein_kinase_ATP_BS"/>
</dbReference>
<dbReference type="CDD" id="cd14014">
    <property type="entry name" value="STKc_PknB_like"/>
    <property type="match status" value="1"/>
</dbReference>
<reference evidence="8 9" key="1">
    <citation type="submission" date="2023-08" db="EMBL/GenBank/DDBJ databases">
        <title>Pleionea litopenaei sp. nov., isolated from stomach of juvenile Litopenaeus vannamei.</title>
        <authorList>
            <person name="Rho A.M."/>
            <person name="Hwang C.Y."/>
        </authorList>
    </citation>
    <scope>NUCLEOTIDE SEQUENCE [LARGE SCALE GENOMIC DNA]</scope>
    <source>
        <strain evidence="8 9">HL-JVS1</strain>
    </source>
</reference>
<name>A0AA51RSQ3_9GAMM</name>
<evidence type="ECO:0000256" key="3">
    <source>
        <dbReference type="ARBA" id="ARBA00022777"/>
    </source>
</evidence>
<dbReference type="SMART" id="SM00220">
    <property type="entry name" value="S_TKc"/>
    <property type="match status" value="2"/>
</dbReference>
<dbReference type="PROSITE" id="PS00107">
    <property type="entry name" value="PROTEIN_KINASE_ATP"/>
    <property type="match status" value="1"/>
</dbReference>
<keyword evidence="6" id="KW-0812">Transmembrane</keyword>
<dbReference type="Gene3D" id="3.30.200.20">
    <property type="entry name" value="Phosphorylase Kinase, domain 1"/>
    <property type="match status" value="1"/>
</dbReference>
<dbReference type="Gene3D" id="1.10.510.10">
    <property type="entry name" value="Transferase(Phosphotransferase) domain 1"/>
    <property type="match status" value="2"/>
</dbReference>
<dbReference type="InterPro" id="IPR000719">
    <property type="entry name" value="Prot_kinase_dom"/>
</dbReference>
<dbReference type="CDD" id="cd00180">
    <property type="entry name" value="PKc"/>
    <property type="match status" value="1"/>
</dbReference>
<dbReference type="EMBL" id="CP133548">
    <property type="protein sequence ID" value="WMS86911.1"/>
    <property type="molecule type" value="Genomic_DNA"/>
</dbReference>
<dbReference type="GO" id="GO:0005524">
    <property type="term" value="F:ATP binding"/>
    <property type="evidence" value="ECO:0007669"/>
    <property type="project" value="UniProtKB-UniRule"/>
</dbReference>
<evidence type="ECO:0000256" key="6">
    <source>
        <dbReference type="SAM" id="Phobius"/>
    </source>
</evidence>
<organism evidence="8 9">
    <name type="scientific">Pleionea litopenaei</name>
    <dbReference type="NCBI Taxonomy" id="3070815"/>
    <lineage>
        <taxon>Bacteria</taxon>
        <taxon>Pseudomonadati</taxon>
        <taxon>Pseudomonadota</taxon>
        <taxon>Gammaproteobacteria</taxon>
        <taxon>Oceanospirillales</taxon>
        <taxon>Pleioneaceae</taxon>
        <taxon>Pleionea</taxon>
    </lineage>
</organism>
<evidence type="ECO:0000256" key="2">
    <source>
        <dbReference type="ARBA" id="ARBA00022741"/>
    </source>
</evidence>
<keyword evidence="9" id="KW-1185">Reference proteome</keyword>
<feature type="domain" description="Protein kinase" evidence="7">
    <location>
        <begin position="6"/>
        <end position="255"/>
    </location>
</feature>
<dbReference type="PANTHER" id="PTHR43289:SF34">
    <property type="entry name" value="SERINE_THREONINE-PROTEIN KINASE YBDM-RELATED"/>
    <property type="match status" value="1"/>
</dbReference>
<dbReference type="KEGG" id="plei:Q9312_16975"/>
<dbReference type="AlphaFoldDB" id="A0AA51RSQ3"/>
<dbReference type="PROSITE" id="PS00108">
    <property type="entry name" value="PROTEIN_KINASE_ST"/>
    <property type="match status" value="1"/>
</dbReference>
<feature type="domain" description="Protein kinase" evidence="7">
    <location>
        <begin position="278"/>
        <end position="505"/>
    </location>
</feature>
<proteinExistence type="predicted"/>
<dbReference type="Pfam" id="PF00069">
    <property type="entry name" value="Pkinase"/>
    <property type="match status" value="2"/>
</dbReference>
<feature type="transmembrane region" description="Helical" evidence="6">
    <location>
        <begin position="540"/>
        <end position="559"/>
    </location>
</feature>
<dbReference type="PROSITE" id="PS50011">
    <property type="entry name" value="PROTEIN_KINASE_DOM"/>
    <property type="match status" value="2"/>
</dbReference>
<dbReference type="GO" id="GO:0004674">
    <property type="term" value="F:protein serine/threonine kinase activity"/>
    <property type="evidence" value="ECO:0007669"/>
    <property type="project" value="TreeGrafter"/>
</dbReference>
<keyword evidence="1" id="KW-0808">Transferase</keyword>
<evidence type="ECO:0000313" key="9">
    <source>
        <dbReference type="Proteomes" id="UP001239782"/>
    </source>
</evidence>
<keyword evidence="6" id="KW-0472">Membrane</keyword>
<accession>A0AA51RSQ3</accession>
<dbReference type="InterPro" id="IPR008271">
    <property type="entry name" value="Ser/Thr_kinase_AS"/>
</dbReference>
<keyword evidence="3 8" id="KW-0418">Kinase</keyword>
<evidence type="ECO:0000256" key="4">
    <source>
        <dbReference type="ARBA" id="ARBA00022840"/>
    </source>
</evidence>
<gene>
    <name evidence="8" type="ORF">Q9312_16975</name>
</gene>
<evidence type="ECO:0000256" key="1">
    <source>
        <dbReference type="ARBA" id="ARBA00022679"/>
    </source>
</evidence>
<dbReference type="RefSeq" id="WP_309202047.1">
    <property type="nucleotide sequence ID" value="NZ_CP133548.1"/>
</dbReference>
<evidence type="ECO:0000259" key="7">
    <source>
        <dbReference type="PROSITE" id="PS50011"/>
    </source>
</evidence>
<evidence type="ECO:0000313" key="8">
    <source>
        <dbReference type="EMBL" id="WMS86911.1"/>
    </source>
</evidence>
<dbReference type="InterPro" id="IPR011009">
    <property type="entry name" value="Kinase-like_dom_sf"/>
</dbReference>
<dbReference type="SUPFAM" id="SSF56112">
    <property type="entry name" value="Protein kinase-like (PK-like)"/>
    <property type="match status" value="2"/>
</dbReference>
<dbReference type="Proteomes" id="UP001239782">
    <property type="component" value="Chromosome"/>
</dbReference>
<feature type="binding site" evidence="5">
    <location>
        <position position="35"/>
    </location>
    <ligand>
        <name>ATP</name>
        <dbReference type="ChEBI" id="CHEBI:30616"/>
    </ligand>
</feature>
<evidence type="ECO:0000256" key="5">
    <source>
        <dbReference type="PROSITE-ProRule" id="PRU10141"/>
    </source>
</evidence>
<keyword evidence="4 5" id="KW-0067">ATP-binding</keyword>